<keyword evidence="4" id="KW-1185">Reference proteome</keyword>
<reference evidence="3 4" key="1">
    <citation type="submission" date="2016-10" db="EMBL/GenBank/DDBJ databases">
        <title>Comparative genomics uncovers the prolific and rare metabolic potential of the cyanobacterial genus Moorea.</title>
        <authorList>
            <person name="Leao T."/>
            <person name="Castelao G."/>
            <person name="Korobeynikov A."/>
            <person name="Monroe E.A."/>
            <person name="Podell S."/>
            <person name="Glukhov E."/>
            <person name="Allen E."/>
            <person name="Gerwick W.H."/>
            <person name="Gerwick L."/>
        </authorList>
    </citation>
    <scope>NUCLEOTIDE SEQUENCE [LARGE SCALE GENOMIC DNA]</scope>
    <source>
        <strain evidence="3 4">PNG5-198</strain>
    </source>
</reference>
<evidence type="ECO:0000313" key="4">
    <source>
        <dbReference type="Proteomes" id="UP000186657"/>
    </source>
</evidence>
<keyword evidence="1" id="KW-0812">Transmembrane</keyword>
<feature type="domain" description="eCIS core" evidence="2">
    <location>
        <begin position="137"/>
        <end position="202"/>
    </location>
</feature>
<dbReference type="EMBL" id="MKZS01000001">
    <property type="protein sequence ID" value="OLT61292.1"/>
    <property type="molecule type" value="Genomic_DNA"/>
</dbReference>
<feature type="transmembrane region" description="Helical" evidence="1">
    <location>
        <begin position="464"/>
        <end position="482"/>
    </location>
</feature>
<dbReference type="InterPro" id="IPR025295">
    <property type="entry name" value="eCIS_core_dom"/>
</dbReference>
<dbReference type="RefSeq" id="WP_198954153.1">
    <property type="nucleotide sequence ID" value="NZ_MKZS01000001.1"/>
</dbReference>
<evidence type="ECO:0000256" key="1">
    <source>
        <dbReference type="SAM" id="Phobius"/>
    </source>
</evidence>
<evidence type="ECO:0000259" key="2">
    <source>
        <dbReference type="Pfam" id="PF13699"/>
    </source>
</evidence>
<sequence length="696" mass="75800">MGNLRQSQTRKTLTRDQSLVLGSRKPTYHPIEELQGIIGNQALGNLIKSQPDLSRQVHRSQDPLLSSLSPVTGQSIQRMPMFRGLSHELRGNWSDGNLVQAKLTIGEAGDKYEQEADRVASEDVDRINAPTPNKTGLPDKLKAGVENLSGYSLDDVRVNYNSPKPAQIQALAYTQGKTIEVGPGQERHLPHEAWHVVQQMQGRVQGTTQTKGIMVNDEKSLEQEADLMGRRAVTQAEVPKPALKKTNPQHRLSTSAHQTSSIQCMKATDPIRKDVGIVTFDQYLDNLVYVLNEVFDSLREIDETQRIKKIINELGILPMMLIPRVRSMKSWKEFARKQLPDVEKVFEKGLNLVSLQAEEENYSLHKSGQLAKALEKLYRFHIYMEGIVTLPERQKQSDLELPETGKSTKLKEGVAKIAGSNVVAAADTAQTGTGVASGGIGLLEAASEGITGPAAALASSTPSFTLGGIGLSFGMLGTAVAYKNRKDARKSKAQIKSLEDRYTELKGSTFTTAAYTNKKAGSKVARSSNDMISGSSATGAGAAGLTAAGFTVAGLGAATATGIGASVVGVIVGLGALGLLGYRIFKRIRHKQPSYIAKELIAMWNDSSQRQFAEYIIKEHLDMSITQPPDEKELKKAIEQKKENIRLWAATKIVEESIYGSPLDRAYAEALIGSLGVDPNTPDTDQLIKEVKHNLK</sequence>
<dbReference type="Pfam" id="PF13699">
    <property type="entry name" value="eCIS_core"/>
    <property type="match status" value="1"/>
</dbReference>
<feature type="transmembrane region" description="Helical" evidence="1">
    <location>
        <begin position="563"/>
        <end position="585"/>
    </location>
</feature>
<name>A0A1U7N5S3_9CYAN</name>
<accession>A0A1U7N5S3</accession>
<dbReference type="AlphaFoldDB" id="A0A1U7N5S3"/>
<gene>
    <name evidence="3" type="ORF">BJP37_22040</name>
</gene>
<dbReference type="Proteomes" id="UP000186657">
    <property type="component" value="Unassembled WGS sequence"/>
</dbReference>
<feature type="transmembrane region" description="Helical" evidence="1">
    <location>
        <begin position="536"/>
        <end position="557"/>
    </location>
</feature>
<evidence type="ECO:0000313" key="3">
    <source>
        <dbReference type="EMBL" id="OLT61292.1"/>
    </source>
</evidence>
<keyword evidence="1" id="KW-0472">Membrane</keyword>
<comment type="caution">
    <text evidence="3">The sequence shown here is derived from an EMBL/GenBank/DDBJ whole genome shotgun (WGS) entry which is preliminary data.</text>
</comment>
<proteinExistence type="predicted"/>
<keyword evidence="1" id="KW-1133">Transmembrane helix</keyword>
<organism evidence="3 4">
    <name type="scientific">Moorena bouillonii PNG</name>
    <dbReference type="NCBI Taxonomy" id="568701"/>
    <lineage>
        <taxon>Bacteria</taxon>
        <taxon>Bacillati</taxon>
        <taxon>Cyanobacteriota</taxon>
        <taxon>Cyanophyceae</taxon>
        <taxon>Coleofasciculales</taxon>
        <taxon>Coleofasciculaceae</taxon>
        <taxon>Moorena</taxon>
    </lineage>
</organism>
<protein>
    <recommendedName>
        <fullName evidence="2">eCIS core domain-containing protein</fullName>
    </recommendedName>
</protein>